<proteinExistence type="predicted"/>
<keyword evidence="2" id="KW-0472">Membrane</keyword>
<gene>
    <name evidence="3" type="ORF">CKO25_11450</name>
</gene>
<dbReference type="SUPFAM" id="SSF103088">
    <property type="entry name" value="OmpA-like"/>
    <property type="match status" value="1"/>
</dbReference>
<comment type="caution">
    <text evidence="3">The sequence shown here is derived from an EMBL/GenBank/DDBJ whole genome shotgun (WGS) entry which is preliminary data.</text>
</comment>
<organism evidence="3 4">
    <name type="scientific">Thiocapsa imhoffii</name>
    <dbReference type="NCBI Taxonomy" id="382777"/>
    <lineage>
        <taxon>Bacteria</taxon>
        <taxon>Pseudomonadati</taxon>
        <taxon>Pseudomonadota</taxon>
        <taxon>Gammaproteobacteria</taxon>
        <taxon>Chromatiales</taxon>
        <taxon>Chromatiaceae</taxon>
        <taxon>Thiocapsa</taxon>
    </lineage>
</organism>
<keyword evidence="2" id="KW-1133">Transmembrane helix</keyword>
<evidence type="ECO:0000256" key="1">
    <source>
        <dbReference type="SAM" id="Coils"/>
    </source>
</evidence>
<keyword evidence="4" id="KW-1185">Reference proteome</keyword>
<evidence type="ECO:0000256" key="2">
    <source>
        <dbReference type="SAM" id="Phobius"/>
    </source>
</evidence>
<name>A0A9X1B9Q1_9GAMM</name>
<dbReference type="RefSeq" id="WP_200388051.1">
    <property type="nucleotide sequence ID" value="NZ_NRSD01000010.1"/>
</dbReference>
<evidence type="ECO:0000313" key="3">
    <source>
        <dbReference type="EMBL" id="MBK1645246.1"/>
    </source>
</evidence>
<dbReference type="EMBL" id="NRSD01000010">
    <property type="protein sequence ID" value="MBK1645246.1"/>
    <property type="molecule type" value="Genomic_DNA"/>
</dbReference>
<reference evidence="3 4" key="1">
    <citation type="journal article" date="2020" name="Microorganisms">
        <title>Osmotic Adaptation and Compatible Solute Biosynthesis of Phototrophic Bacteria as Revealed from Genome Analyses.</title>
        <authorList>
            <person name="Imhoff J.F."/>
            <person name="Rahn T."/>
            <person name="Kunzel S."/>
            <person name="Keller A."/>
            <person name="Neulinger S.C."/>
        </authorList>
    </citation>
    <scope>NUCLEOTIDE SEQUENCE [LARGE SCALE GENOMIC DNA]</scope>
    <source>
        <strain evidence="3 4">DSM 21303</strain>
    </source>
</reference>
<sequence length="346" mass="37777">MISDDELGHSISYWPSVSDLFMTLFVVAIALVGAVVLVVLPDPTDQLVVARIIGPVNQIRAQLGNLPPIENDSVKTIVETALQETAEHTVTRLNGYANAMGELGQEVVTRIDLERRIQALQAEAEQYHIALAEAQTATDTAARISEELQQATADLAAASAQVAELEQKVMTLELRQGIHLDDKPPIITIADADKRHFFSSGSATLTPDFKIDLTSGGFEEIAAEILKRNRDGRHAVDTLEIIGHTDGVPVARRGNLDVVLPLLLEGDSSSFERLTPGSNNDLGLLRALAIKHAWIEFVEQHSEREQLHPIAVRTYSAGQTLPVDAGGYRAADARSRRIELRLTKLR</sequence>
<dbReference type="AlphaFoldDB" id="A0A9X1B9Q1"/>
<keyword evidence="2" id="KW-0812">Transmembrane</keyword>
<feature type="coiled-coil region" evidence="1">
    <location>
        <begin position="110"/>
        <end position="175"/>
    </location>
</feature>
<evidence type="ECO:0000313" key="4">
    <source>
        <dbReference type="Proteomes" id="UP001138802"/>
    </source>
</evidence>
<dbReference type="Proteomes" id="UP001138802">
    <property type="component" value="Unassembled WGS sequence"/>
</dbReference>
<evidence type="ECO:0008006" key="5">
    <source>
        <dbReference type="Google" id="ProtNLM"/>
    </source>
</evidence>
<protein>
    <recommendedName>
        <fullName evidence="5">OmpA-like domain-containing protein</fullName>
    </recommendedName>
</protein>
<dbReference type="Gene3D" id="3.30.1330.60">
    <property type="entry name" value="OmpA-like domain"/>
    <property type="match status" value="1"/>
</dbReference>
<dbReference type="InterPro" id="IPR036737">
    <property type="entry name" value="OmpA-like_sf"/>
</dbReference>
<accession>A0A9X1B9Q1</accession>
<feature type="transmembrane region" description="Helical" evidence="2">
    <location>
        <begin position="20"/>
        <end position="40"/>
    </location>
</feature>
<keyword evidence="1" id="KW-0175">Coiled coil</keyword>